<feature type="transmembrane region" description="Helical" evidence="1">
    <location>
        <begin position="72"/>
        <end position="99"/>
    </location>
</feature>
<keyword evidence="1" id="KW-0812">Transmembrane</keyword>
<keyword evidence="1" id="KW-0472">Membrane</keyword>
<sequence>MLGLRGEHHIIDVTAINSIKQWDMLKSITLNNTIAFLLLCCALIIGKSIIYMFFGINGFLIGTVLGRGRNFIAIILLIPHGILEMGSYLFVGTILYYLLTENEKGVVILEKKNM</sequence>
<name>A0A1I1IHV6_9LACT</name>
<gene>
    <name evidence="2" type="ORF">SAMN04488102_10548</name>
</gene>
<dbReference type="AlphaFoldDB" id="A0A1I1IHV6"/>
<dbReference type="STRING" id="753702.SAMN04488102_10548"/>
<keyword evidence="3" id="KW-1185">Reference proteome</keyword>
<dbReference type="InterPro" id="IPR002798">
    <property type="entry name" value="SpoIIM-like"/>
</dbReference>
<accession>A0A1I1IHV6</accession>
<reference evidence="3" key="1">
    <citation type="submission" date="2016-10" db="EMBL/GenBank/DDBJ databases">
        <authorList>
            <person name="Varghese N."/>
            <person name="Submissions S."/>
        </authorList>
    </citation>
    <scope>NUCLEOTIDE SEQUENCE [LARGE SCALE GENOMIC DNA]</scope>
    <source>
        <strain evidence="3">DSM 23664</strain>
    </source>
</reference>
<protein>
    <submittedName>
        <fullName evidence="2">Stage II sporulation protein M</fullName>
    </submittedName>
</protein>
<organism evidence="2 3">
    <name type="scientific">Alkalibacterium subtropicum</name>
    <dbReference type="NCBI Taxonomy" id="753702"/>
    <lineage>
        <taxon>Bacteria</taxon>
        <taxon>Bacillati</taxon>
        <taxon>Bacillota</taxon>
        <taxon>Bacilli</taxon>
        <taxon>Lactobacillales</taxon>
        <taxon>Carnobacteriaceae</taxon>
        <taxon>Alkalibacterium</taxon>
    </lineage>
</organism>
<feature type="transmembrane region" description="Helical" evidence="1">
    <location>
        <begin position="34"/>
        <end position="60"/>
    </location>
</feature>
<dbReference type="EMBL" id="FOLT01000005">
    <property type="protein sequence ID" value="SFC33788.1"/>
    <property type="molecule type" value="Genomic_DNA"/>
</dbReference>
<dbReference type="Proteomes" id="UP000199612">
    <property type="component" value="Unassembled WGS sequence"/>
</dbReference>
<dbReference type="OrthoDB" id="9836208at2"/>
<proteinExistence type="predicted"/>
<keyword evidence="1" id="KW-1133">Transmembrane helix</keyword>
<evidence type="ECO:0000313" key="2">
    <source>
        <dbReference type="EMBL" id="SFC33788.1"/>
    </source>
</evidence>
<evidence type="ECO:0000313" key="3">
    <source>
        <dbReference type="Proteomes" id="UP000199612"/>
    </source>
</evidence>
<dbReference type="Pfam" id="PF01944">
    <property type="entry name" value="SpoIIM"/>
    <property type="match status" value="1"/>
</dbReference>
<evidence type="ECO:0000256" key="1">
    <source>
        <dbReference type="SAM" id="Phobius"/>
    </source>
</evidence>